<reference evidence="8 9" key="1">
    <citation type="submission" date="2019-08" db="EMBL/GenBank/DDBJ databases">
        <title>Genome sequencing of Paenibacillus faecis DSM 23593(T).</title>
        <authorList>
            <person name="Kook J.-K."/>
            <person name="Park S.-N."/>
            <person name="Lim Y.K."/>
        </authorList>
    </citation>
    <scope>NUCLEOTIDE SEQUENCE [LARGE SCALE GENOMIC DNA]</scope>
    <source>
        <strain evidence="8 9">DSM 23593</strain>
    </source>
</reference>
<evidence type="ECO:0000256" key="6">
    <source>
        <dbReference type="ARBA" id="ARBA00023136"/>
    </source>
</evidence>
<sequence>MNPWAVLRKEKDYARLFAAGIVNGMGDRFSQVAVLGLVLSLTGSGLAVGITFAIRLIPYLIFGPLGGMLADRLSKKRVMIATDLIRAVFALTPLLVREPADIWLIYVSSFLLSAGEAIYAPARMSAIPRLVRKEHLLQVNSLEEVMTGLVLIGGSISGGFVAALLGVEVSFLLNALSFLATALLLARLPQLRGAAPDGTSAHGPGQAAPAESADGAALQASAPAGAQASAPAGTPAAAAFRLLARSPFLRLMLLIFAVWPIGDGIFNILLSVYAVEVFHMGDLGIGLLYGALGAGLVAGSALTGRFARQIKAAAVLTLLLEGICHILISQSGSFGLLVLLLAGTAICSGIGNACNQTILMMIVPEKIRGRFMGTLAALQNTIMGAAMFLGGLLLEVLSPRMLGLIGGGLLTLSGAVFAILYCASRTLRAAPVSGDISG</sequence>
<keyword evidence="4 7" id="KW-0812">Transmembrane</keyword>
<dbReference type="InterPro" id="IPR036259">
    <property type="entry name" value="MFS_trans_sf"/>
</dbReference>
<name>A0A5D0CNY6_9BACL</name>
<dbReference type="AlphaFoldDB" id="A0A5D0CNY6"/>
<feature type="transmembrane region" description="Helical" evidence="7">
    <location>
        <begin position="171"/>
        <end position="188"/>
    </location>
</feature>
<keyword evidence="5 7" id="KW-1133">Transmembrane helix</keyword>
<dbReference type="CDD" id="cd06173">
    <property type="entry name" value="MFS_MefA_like"/>
    <property type="match status" value="1"/>
</dbReference>
<keyword evidence="9" id="KW-1185">Reference proteome</keyword>
<feature type="transmembrane region" description="Helical" evidence="7">
    <location>
        <begin position="375"/>
        <end position="394"/>
    </location>
</feature>
<evidence type="ECO:0000256" key="1">
    <source>
        <dbReference type="ARBA" id="ARBA00004651"/>
    </source>
</evidence>
<dbReference type="EMBL" id="VSDO01000004">
    <property type="protein sequence ID" value="TYA11769.1"/>
    <property type="molecule type" value="Genomic_DNA"/>
</dbReference>
<dbReference type="OrthoDB" id="9775268at2"/>
<evidence type="ECO:0000256" key="4">
    <source>
        <dbReference type="ARBA" id="ARBA00022692"/>
    </source>
</evidence>
<feature type="transmembrane region" description="Helical" evidence="7">
    <location>
        <begin position="251"/>
        <end position="273"/>
    </location>
</feature>
<feature type="transmembrane region" description="Helical" evidence="7">
    <location>
        <begin position="334"/>
        <end position="354"/>
    </location>
</feature>
<dbReference type="Proteomes" id="UP000325218">
    <property type="component" value="Unassembled WGS sequence"/>
</dbReference>
<protein>
    <submittedName>
        <fullName evidence="8">MFS transporter</fullName>
    </submittedName>
</protein>
<proteinExistence type="predicted"/>
<keyword evidence="3" id="KW-1003">Cell membrane</keyword>
<dbReference type="GO" id="GO:0005886">
    <property type="term" value="C:plasma membrane"/>
    <property type="evidence" value="ECO:0007669"/>
    <property type="project" value="UniProtKB-SubCell"/>
</dbReference>
<dbReference type="PANTHER" id="PTHR43266:SF10">
    <property type="entry name" value="BACILYSIN EXPORTER BACE-RELATED"/>
    <property type="match status" value="1"/>
</dbReference>
<dbReference type="PANTHER" id="PTHR43266">
    <property type="entry name" value="MACROLIDE-EFFLUX PROTEIN"/>
    <property type="match status" value="1"/>
</dbReference>
<feature type="transmembrane region" description="Helical" evidence="7">
    <location>
        <begin position="102"/>
        <end position="124"/>
    </location>
</feature>
<organism evidence="8 9">
    <name type="scientific">Paenibacillus faecis</name>
    <dbReference type="NCBI Taxonomy" id="862114"/>
    <lineage>
        <taxon>Bacteria</taxon>
        <taxon>Bacillati</taxon>
        <taxon>Bacillota</taxon>
        <taxon>Bacilli</taxon>
        <taxon>Bacillales</taxon>
        <taxon>Paenibacillaceae</taxon>
        <taxon>Paenibacillus</taxon>
    </lineage>
</organism>
<evidence type="ECO:0000256" key="7">
    <source>
        <dbReference type="SAM" id="Phobius"/>
    </source>
</evidence>
<evidence type="ECO:0000313" key="8">
    <source>
        <dbReference type="EMBL" id="TYA11769.1"/>
    </source>
</evidence>
<comment type="subcellular location">
    <subcellularLocation>
        <location evidence="1">Cell membrane</location>
        <topology evidence="1">Multi-pass membrane protein</topology>
    </subcellularLocation>
</comment>
<gene>
    <name evidence="8" type="ORF">FRY98_20560</name>
</gene>
<feature type="transmembrane region" description="Helical" evidence="7">
    <location>
        <begin position="285"/>
        <end position="303"/>
    </location>
</feature>
<keyword evidence="2" id="KW-0813">Transport</keyword>
<dbReference type="SUPFAM" id="SSF103473">
    <property type="entry name" value="MFS general substrate transporter"/>
    <property type="match status" value="1"/>
</dbReference>
<evidence type="ECO:0000313" key="9">
    <source>
        <dbReference type="Proteomes" id="UP000325218"/>
    </source>
</evidence>
<evidence type="ECO:0000256" key="2">
    <source>
        <dbReference type="ARBA" id="ARBA00022448"/>
    </source>
</evidence>
<evidence type="ECO:0000256" key="5">
    <source>
        <dbReference type="ARBA" id="ARBA00022989"/>
    </source>
</evidence>
<feature type="transmembrane region" description="Helical" evidence="7">
    <location>
        <begin position="145"/>
        <end position="165"/>
    </location>
</feature>
<comment type="caution">
    <text evidence="8">The sequence shown here is derived from an EMBL/GenBank/DDBJ whole genome shotgun (WGS) entry which is preliminary data.</text>
</comment>
<keyword evidence="6 7" id="KW-0472">Membrane</keyword>
<dbReference type="Gene3D" id="1.20.1250.20">
    <property type="entry name" value="MFS general substrate transporter like domains"/>
    <property type="match status" value="1"/>
</dbReference>
<dbReference type="GO" id="GO:0022857">
    <property type="term" value="F:transmembrane transporter activity"/>
    <property type="evidence" value="ECO:0007669"/>
    <property type="project" value="InterPro"/>
</dbReference>
<evidence type="ECO:0000256" key="3">
    <source>
        <dbReference type="ARBA" id="ARBA00022475"/>
    </source>
</evidence>
<dbReference type="InterPro" id="IPR011701">
    <property type="entry name" value="MFS"/>
</dbReference>
<feature type="transmembrane region" description="Helical" evidence="7">
    <location>
        <begin position="310"/>
        <end position="328"/>
    </location>
</feature>
<feature type="transmembrane region" description="Helical" evidence="7">
    <location>
        <begin position="32"/>
        <end position="57"/>
    </location>
</feature>
<dbReference type="Pfam" id="PF07690">
    <property type="entry name" value="MFS_1"/>
    <property type="match status" value="1"/>
</dbReference>
<feature type="transmembrane region" description="Helical" evidence="7">
    <location>
        <begin position="400"/>
        <end position="423"/>
    </location>
</feature>
<accession>A0A5D0CNY6</accession>